<dbReference type="InterPro" id="IPR051477">
    <property type="entry name" value="Expansin_CellWall"/>
</dbReference>
<sequence>MRVSALLTALTTLALSTGALAKHSTAPWKRVHRRHVNHSEGGDAPKYGHDGHHEPQGQYDVQKITGREFELEKRFDNGRFSFYDAGLGACGIVNSGSDFIVALNSAQFDQGGWCFKKITISIGGKSTEATITDRAVHTVD</sequence>
<dbReference type="SUPFAM" id="SSF50685">
    <property type="entry name" value="Barwin-like endoglucanases"/>
    <property type="match status" value="1"/>
</dbReference>
<evidence type="ECO:0000313" key="4">
    <source>
        <dbReference type="Proteomes" id="UP001213000"/>
    </source>
</evidence>
<feature type="chain" id="PRO_5042116674" evidence="2">
    <location>
        <begin position="22"/>
        <end position="140"/>
    </location>
</feature>
<proteinExistence type="predicted"/>
<dbReference type="EMBL" id="JANIEX010001926">
    <property type="protein sequence ID" value="KAJ3553350.1"/>
    <property type="molecule type" value="Genomic_DNA"/>
</dbReference>
<gene>
    <name evidence="3" type="ORF">NP233_g12665</name>
</gene>
<dbReference type="InterPro" id="IPR036908">
    <property type="entry name" value="RlpA-like_sf"/>
</dbReference>
<evidence type="ECO:0000256" key="2">
    <source>
        <dbReference type="SAM" id="SignalP"/>
    </source>
</evidence>
<keyword evidence="1 2" id="KW-0732">Signal</keyword>
<protein>
    <submittedName>
        <fullName evidence="3">Uncharacterized protein</fullName>
    </submittedName>
</protein>
<dbReference type="PANTHER" id="PTHR31836">
    <property type="match status" value="1"/>
</dbReference>
<evidence type="ECO:0000313" key="3">
    <source>
        <dbReference type="EMBL" id="KAJ3553350.1"/>
    </source>
</evidence>
<dbReference type="CDD" id="cd22191">
    <property type="entry name" value="DPBB_RlpA_EXP_N-like"/>
    <property type="match status" value="1"/>
</dbReference>
<dbReference type="Proteomes" id="UP001213000">
    <property type="component" value="Unassembled WGS sequence"/>
</dbReference>
<organism evidence="3 4">
    <name type="scientific">Leucocoprinus birnbaumii</name>
    <dbReference type="NCBI Taxonomy" id="56174"/>
    <lineage>
        <taxon>Eukaryota</taxon>
        <taxon>Fungi</taxon>
        <taxon>Dikarya</taxon>
        <taxon>Basidiomycota</taxon>
        <taxon>Agaricomycotina</taxon>
        <taxon>Agaricomycetes</taxon>
        <taxon>Agaricomycetidae</taxon>
        <taxon>Agaricales</taxon>
        <taxon>Agaricineae</taxon>
        <taxon>Agaricaceae</taxon>
        <taxon>Leucocoprinus</taxon>
    </lineage>
</organism>
<dbReference type="Gene3D" id="2.40.40.10">
    <property type="entry name" value="RlpA-like domain"/>
    <property type="match status" value="1"/>
</dbReference>
<comment type="caution">
    <text evidence="3">The sequence shown here is derived from an EMBL/GenBank/DDBJ whole genome shotgun (WGS) entry which is preliminary data.</text>
</comment>
<evidence type="ECO:0000256" key="1">
    <source>
        <dbReference type="ARBA" id="ARBA00022729"/>
    </source>
</evidence>
<name>A0AAD5VI69_9AGAR</name>
<accession>A0AAD5VI69</accession>
<dbReference type="AlphaFoldDB" id="A0AAD5VI69"/>
<reference evidence="3" key="1">
    <citation type="submission" date="2022-07" db="EMBL/GenBank/DDBJ databases">
        <title>Genome Sequence of Leucocoprinus birnbaumii.</title>
        <authorList>
            <person name="Buettner E."/>
        </authorList>
    </citation>
    <scope>NUCLEOTIDE SEQUENCE</scope>
    <source>
        <strain evidence="3">VT141</strain>
    </source>
</reference>
<dbReference type="PANTHER" id="PTHR31836:SF28">
    <property type="entry name" value="SRCR DOMAIN-CONTAINING PROTEIN-RELATED"/>
    <property type="match status" value="1"/>
</dbReference>
<feature type="signal peptide" evidence="2">
    <location>
        <begin position="1"/>
        <end position="21"/>
    </location>
</feature>
<keyword evidence="4" id="KW-1185">Reference proteome</keyword>